<name>A0A1U7Z6N1_NELNU</name>
<dbReference type="Gene3D" id="3.30.40.10">
    <property type="entry name" value="Zinc/RING finger domain, C3HC4 (zinc finger)"/>
    <property type="match status" value="1"/>
</dbReference>
<evidence type="ECO:0000313" key="7">
    <source>
        <dbReference type="RefSeq" id="XP_010242549.1"/>
    </source>
</evidence>
<proteinExistence type="predicted"/>
<dbReference type="PANTHER" id="PTHR46405:SF2">
    <property type="entry name" value="OS05G0141500 PROTEIN"/>
    <property type="match status" value="1"/>
</dbReference>
<dbReference type="AlphaFoldDB" id="A0A1U7Z6N1"/>
<keyword evidence="1" id="KW-0479">Metal-binding</keyword>
<keyword evidence="1" id="KW-0863">Zinc-finger</keyword>
<dbReference type="Pfam" id="PF20235">
    <property type="entry name" value="PIR2-like_helical"/>
    <property type="match status" value="1"/>
</dbReference>
<feature type="compositionally biased region" description="Polar residues" evidence="3">
    <location>
        <begin position="47"/>
        <end position="59"/>
    </location>
</feature>
<dbReference type="PROSITE" id="PS50089">
    <property type="entry name" value="ZF_RING_2"/>
    <property type="match status" value="1"/>
</dbReference>
<protein>
    <submittedName>
        <fullName evidence="6 7">E3 ubiquitin-protein ligase RF298</fullName>
    </submittedName>
</protein>
<feature type="coiled-coil region" evidence="2">
    <location>
        <begin position="569"/>
        <end position="779"/>
    </location>
</feature>
<dbReference type="GeneID" id="104586871"/>
<dbReference type="GO" id="GO:0008270">
    <property type="term" value="F:zinc ion binding"/>
    <property type="evidence" value="ECO:0007669"/>
    <property type="project" value="UniProtKB-KW"/>
</dbReference>
<feature type="compositionally biased region" description="Basic and acidic residues" evidence="3">
    <location>
        <begin position="380"/>
        <end position="389"/>
    </location>
</feature>
<sequence length="893" mass="98418">MAAVVAKGSGSSGGGGGSGSQVSSSLSIQEKGSRNKRKFRADPPLGDSNNLPSSSQTECPTYEFSAEKSQNSLNYEQQGACDLCGLNQDHIDAPKPDIRVPGIPGSSEEGSTRPKEEVEEEFQDADWSDLTESHLEELVLSNLDTIFKSAIKKIAACGYSEEVATKAVLRSGLCYGCKDTVSNIVDNTLAFLKHGQEADSSKEHFFEDLQQLEKYILAEMVCVLREVRPFFSVGDAMWCLLICDMNVSHACAMDGDPLSGFGADEAPGGSPSVTTVPQLKTEVNSSELNLPNPIKPNPIFPCSHGPHSDSPTVTGIPNLPNPRNPLVLEGLPPEKENSTSTSDGADKPSGVIGERLQMTSQSSVPEEKSVGGRKGHSNSAKRESILRQKSLHLEKNYRAYGSKGALRTGKLSGLGGLILDKKLKAVSDSTGVNLKSSSLKMSKSMGGEASQADGSHNILTSAGLSTPSFNPKTVNPPSASPIANSQSVIPAASTEFSLSLPSKISNSSMPISCNTDAPDCSYYGIPYDKTLGRWVPQDKKDELILKLVPRVRELQTQLQEWTEWANQKVMQAARRLSKDKTELKALRQEKEEVARLKKEKQTLEENTMKKLSEMENALCKASGQVERANAAVRRLEVENSELRREMEAAKLRAAESAASCQEVSKREKKTLKKFQSWERQNTLFQEELGTEKRKVAQLQQEVQQAKDLQDQLEARWKQEEKTKEDLVMQSGALRKEREQIEARGKQEEDMIRQKAENDLQKYKDDIKRFENEISQLRLKTDSSKIAALRRGIDGSYASHLTDGKSIPAPKGIQTPYKSEIFTDIQDYLGTKNLKRERECVMCLSEEMSVVFLPCAHQVVCTKCNELHERQGMKDCPSCRTPIQRRICVRYASS</sequence>
<keyword evidence="1" id="KW-0862">Zinc</keyword>
<feature type="domain" description="RING-type" evidence="4">
    <location>
        <begin position="839"/>
        <end position="879"/>
    </location>
</feature>
<dbReference type="OMA" id="CAMDYST"/>
<dbReference type="RefSeq" id="XP_010242549.1">
    <property type="nucleotide sequence ID" value="XM_010244247.2"/>
</dbReference>
<evidence type="ECO:0000256" key="2">
    <source>
        <dbReference type="SAM" id="Coils"/>
    </source>
</evidence>
<feature type="region of interest" description="Disordered" evidence="3">
    <location>
        <begin position="96"/>
        <end position="119"/>
    </location>
</feature>
<evidence type="ECO:0000256" key="3">
    <source>
        <dbReference type="SAM" id="MobiDB-lite"/>
    </source>
</evidence>
<feature type="region of interest" description="Disordered" evidence="3">
    <location>
        <begin position="284"/>
        <end position="389"/>
    </location>
</feature>
<dbReference type="OrthoDB" id="774873at2759"/>
<dbReference type="InterPro" id="IPR001841">
    <property type="entry name" value="Znf_RING"/>
</dbReference>
<dbReference type="STRING" id="4432.A0A1U7Z6N1"/>
<evidence type="ECO:0000313" key="6">
    <source>
        <dbReference type="RefSeq" id="XP_010242548.1"/>
    </source>
</evidence>
<dbReference type="Pfam" id="PF13920">
    <property type="entry name" value="zf-C3HC4_3"/>
    <property type="match status" value="1"/>
</dbReference>
<feature type="region of interest" description="Disordered" evidence="3">
    <location>
        <begin position="1"/>
        <end position="69"/>
    </location>
</feature>
<keyword evidence="5" id="KW-1185">Reference proteome</keyword>
<evidence type="ECO:0000259" key="4">
    <source>
        <dbReference type="PROSITE" id="PS50089"/>
    </source>
</evidence>
<dbReference type="SUPFAM" id="SSF57850">
    <property type="entry name" value="RING/U-box"/>
    <property type="match status" value="1"/>
</dbReference>
<dbReference type="eggNOG" id="ENOG502QWJB">
    <property type="taxonomic scope" value="Eukaryota"/>
</dbReference>
<organism evidence="5 6">
    <name type="scientific">Nelumbo nucifera</name>
    <name type="common">Sacred lotus</name>
    <dbReference type="NCBI Taxonomy" id="4432"/>
    <lineage>
        <taxon>Eukaryota</taxon>
        <taxon>Viridiplantae</taxon>
        <taxon>Streptophyta</taxon>
        <taxon>Embryophyta</taxon>
        <taxon>Tracheophyta</taxon>
        <taxon>Spermatophyta</taxon>
        <taxon>Magnoliopsida</taxon>
        <taxon>Proteales</taxon>
        <taxon>Nelumbonaceae</taxon>
        <taxon>Nelumbo</taxon>
    </lineage>
</organism>
<feature type="compositionally biased region" description="Gly residues" evidence="3">
    <location>
        <begin position="10"/>
        <end position="19"/>
    </location>
</feature>
<dbReference type="PANTHER" id="PTHR46405">
    <property type="entry name" value="OS05G0141500 PROTEIN"/>
    <property type="match status" value="1"/>
</dbReference>
<dbReference type="InterPro" id="IPR046934">
    <property type="entry name" value="PIR2-like"/>
</dbReference>
<accession>A0A1U7Z6N1</accession>
<evidence type="ECO:0000256" key="1">
    <source>
        <dbReference type="PROSITE-ProRule" id="PRU00175"/>
    </source>
</evidence>
<keyword evidence="2" id="KW-0175">Coiled coil</keyword>
<dbReference type="InterPro" id="IPR046527">
    <property type="entry name" value="PIR2-like_helical"/>
</dbReference>
<dbReference type="RefSeq" id="XP_010242548.1">
    <property type="nucleotide sequence ID" value="XM_010244246.2"/>
</dbReference>
<gene>
    <name evidence="6 7" type="primary">LOC104586871</name>
</gene>
<dbReference type="CDD" id="cd23128">
    <property type="entry name" value="RING-HC_MIP1-like"/>
    <property type="match status" value="1"/>
</dbReference>
<evidence type="ECO:0000313" key="5">
    <source>
        <dbReference type="Proteomes" id="UP000189703"/>
    </source>
</evidence>
<dbReference type="KEGG" id="nnu:104586871"/>
<dbReference type="InterPro" id="IPR013083">
    <property type="entry name" value="Znf_RING/FYVE/PHD"/>
</dbReference>
<dbReference type="Proteomes" id="UP000189703">
    <property type="component" value="Unplaced"/>
</dbReference>
<reference evidence="6 7" key="1">
    <citation type="submission" date="2025-04" db="UniProtKB">
        <authorList>
            <consortium name="RefSeq"/>
        </authorList>
    </citation>
    <scope>IDENTIFICATION</scope>
</reference>